<dbReference type="InterPro" id="IPR003439">
    <property type="entry name" value="ABC_transporter-like_ATP-bd"/>
</dbReference>
<dbReference type="InterPro" id="IPR050107">
    <property type="entry name" value="ABC_carbohydrate_import_ATPase"/>
</dbReference>
<keyword evidence="5" id="KW-1278">Translocase</keyword>
<dbReference type="PANTHER" id="PTHR43790">
    <property type="entry name" value="CARBOHYDRATE TRANSPORT ATP-BINDING PROTEIN MG119-RELATED"/>
    <property type="match status" value="1"/>
</dbReference>
<proteinExistence type="predicted"/>
<keyword evidence="6" id="KW-0472">Membrane</keyword>
<dbReference type="InterPro" id="IPR027417">
    <property type="entry name" value="P-loop_NTPase"/>
</dbReference>
<feature type="domain" description="ABC transporter" evidence="7">
    <location>
        <begin position="33"/>
        <end position="78"/>
    </location>
</feature>
<dbReference type="Proteomes" id="UP000231259">
    <property type="component" value="Unassembled WGS sequence"/>
</dbReference>
<dbReference type="GO" id="GO:0005524">
    <property type="term" value="F:ATP binding"/>
    <property type="evidence" value="ECO:0007669"/>
    <property type="project" value="UniProtKB-KW"/>
</dbReference>
<comment type="caution">
    <text evidence="8">The sequence shown here is derived from an EMBL/GenBank/DDBJ whole genome shotgun (WGS) entry which is preliminary data.</text>
</comment>
<evidence type="ECO:0000313" key="9">
    <source>
        <dbReference type="Proteomes" id="UP000231259"/>
    </source>
</evidence>
<dbReference type="Pfam" id="PF00005">
    <property type="entry name" value="ABC_tran"/>
    <property type="match status" value="1"/>
</dbReference>
<dbReference type="SUPFAM" id="SSF52540">
    <property type="entry name" value="P-loop containing nucleoside triphosphate hydrolases"/>
    <property type="match status" value="1"/>
</dbReference>
<evidence type="ECO:0000256" key="5">
    <source>
        <dbReference type="ARBA" id="ARBA00022967"/>
    </source>
</evidence>
<accession>A0A2G8QYE5</accession>
<keyword evidence="9" id="KW-1185">Reference proteome</keyword>
<evidence type="ECO:0000259" key="7">
    <source>
        <dbReference type="Pfam" id="PF00005"/>
    </source>
</evidence>
<evidence type="ECO:0000256" key="6">
    <source>
        <dbReference type="ARBA" id="ARBA00023136"/>
    </source>
</evidence>
<keyword evidence="3" id="KW-0547">Nucleotide-binding</keyword>
<dbReference type="AlphaFoldDB" id="A0A2G8QYE5"/>
<evidence type="ECO:0000256" key="2">
    <source>
        <dbReference type="ARBA" id="ARBA00022475"/>
    </source>
</evidence>
<dbReference type="EMBL" id="AWWI01000181">
    <property type="protein sequence ID" value="PIL14316.1"/>
    <property type="molecule type" value="Genomic_DNA"/>
</dbReference>
<dbReference type="GO" id="GO:0016887">
    <property type="term" value="F:ATP hydrolysis activity"/>
    <property type="evidence" value="ECO:0007669"/>
    <property type="project" value="InterPro"/>
</dbReference>
<organism evidence="8 9">
    <name type="scientific">Puniceibacterium antarcticum</name>
    <dbReference type="NCBI Taxonomy" id="1206336"/>
    <lineage>
        <taxon>Bacteria</taxon>
        <taxon>Pseudomonadati</taxon>
        <taxon>Pseudomonadota</taxon>
        <taxon>Alphaproteobacteria</taxon>
        <taxon>Rhodobacterales</taxon>
        <taxon>Paracoccaceae</taxon>
        <taxon>Puniceibacterium</taxon>
    </lineage>
</organism>
<dbReference type="PANTHER" id="PTHR43790:SF3">
    <property type="entry name" value="D-ALLOSE IMPORT ATP-BINDING PROTEIN ALSA-RELATED"/>
    <property type="match status" value="1"/>
</dbReference>
<evidence type="ECO:0000256" key="1">
    <source>
        <dbReference type="ARBA" id="ARBA00022448"/>
    </source>
</evidence>
<evidence type="ECO:0000256" key="4">
    <source>
        <dbReference type="ARBA" id="ARBA00022840"/>
    </source>
</evidence>
<protein>
    <recommendedName>
        <fullName evidence="7">ABC transporter domain-containing protein</fullName>
    </recommendedName>
</protein>
<keyword evidence="4" id="KW-0067">ATP-binding</keyword>
<sequence length="109" mass="11810">MNCKDNMTLPQVGDLTAGPFVSDGAEIAIFDQYRDKLSIKAPGWRQKVGNLSGGNQQKIVIGKWLSMQPKVLIVDEPTRGIDVGSKSEIHNLIRDLAKQGYCPDGVVGA</sequence>
<dbReference type="Gene3D" id="3.40.50.300">
    <property type="entry name" value="P-loop containing nucleotide triphosphate hydrolases"/>
    <property type="match status" value="1"/>
</dbReference>
<evidence type="ECO:0000313" key="8">
    <source>
        <dbReference type="EMBL" id="PIL14316.1"/>
    </source>
</evidence>
<keyword evidence="2" id="KW-1003">Cell membrane</keyword>
<name>A0A2G8QYE5_9RHOB</name>
<keyword evidence="1" id="KW-0813">Transport</keyword>
<reference evidence="8 9" key="1">
    <citation type="submission" date="2013-09" db="EMBL/GenBank/DDBJ databases">
        <title>Genome sequencing of Phaeobacter antarcticus sp. nov. SM1211.</title>
        <authorList>
            <person name="Zhang X.-Y."/>
            <person name="Liu C."/>
            <person name="Chen X.-L."/>
            <person name="Xie B.-B."/>
            <person name="Qin Q.-L."/>
            <person name="Rong J.-C."/>
            <person name="Zhang Y.-Z."/>
        </authorList>
    </citation>
    <scope>NUCLEOTIDE SEQUENCE [LARGE SCALE GENOMIC DNA]</scope>
    <source>
        <strain evidence="8 9">SM1211</strain>
    </source>
</reference>
<evidence type="ECO:0000256" key="3">
    <source>
        <dbReference type="ARBA" id="ARBA00022741"/>
    </source>
</evidence>
<gene>
    <name evidence="8" type="ORF">P775_26795</name>
</gene>